<dbReference type="Pfam" id="PF12900">
    <property type="entry name" value="Pyridox_ox_2"/>
    <property type="match status" value="1"/>
</dbReference>
<organism evidence="1 2">
    <name type="scientific">Aquimarina litoralis</name>
    <dbReference type="NCBI Taxonomy" id="584605"/>
    <lineage>
        <taxon>Bacteria</taxon>
        <taxon>Pseudomonadati</taxon>
        <taxon>Bacteroidota</taxon>
        <taxon>Flavobacteriia</taxon>
        <taxon>Flavobacteriales</taxon>
        <taxon>Flavobacteriaceae</taxon>
        <taxon>Aquimarina</taxon>
    </lineage>
</organism>
<comment type="caution">
    <text evidence="1">The sequence shown here is derived from an EMBL/GenBank/DDBJ whole genome shotgun (WGS) entry which is preliminary data.</text>
</comment>
<dbReference type="SUPFAM" id="SSF50475">
    <property type="entry name" value="FMN-binding split barrel"/>
    <property type="match status" value="1"/>
</dbReference>
<dbReference type="Gene3D" id="2.30.110.10">
    <property type="entry name" value="Electron Transport, Fmn-binding Protein, Chain A"/>
    <property type="match status" value="1"/>
</dbReference>
<dbReference type="InterPro" id="IPR012349">
    <property type="entry name" value="Split_barrel_FMN-bd"/>
</dbReference>
<proteinExistence type="predicted"/>
<gene>
    <name evidence="1" type="ORF">GCM10009430_20710</name>
</gene>
<dbReference type="PANTHER" id="PTHR34071">
    <property type="entry name" value="5-NITROIMIDAZOLE ANTIBIOTICS RESISTANCE PROTEIN, NIMA-FAMILY-RELATED PROTEIN-RELATED"/>
    <property type="match status" value="1"/>
</dbReference>
<name>A0ABP3U1R5_9FLAO</name>
<protein>
    <submittedName>
        <fullName evidence="1">Pyridoxamine 5'-phosphate oxidase family protein</fullName>
    </submittedName>
</protein>
<dbReference type="PANTHER" id="PTHR34071:SF2">
    <property type="entry name" value="FLAVIN-NUCLEOTIDE-BINDING PROTEIN"/>
    <property type="match status" value="1"/>
</dbReference>
<dbReference type="RefSeq" id="WP_343912246.1">
    <property type="nucleotide sequence ID" value="NZ_BAAAGE010000002.1"/>
</dbReference>
<keyword evidence="2" id="KW-1185">Reference proteome</keyword>
<dbReference type="EMBL" id="BAAAGE010000002">
    <property type="protein sequence ID" value="GAA0720487.1"/>
    <property type="molecule type" value="Genomic_DNA"/>
</dbReference>
<reference evidence="2" key="1">
    <citation type="journal article" date="2019" name="Int. J. Syst. Evol. Microbiol.">
        <title>The Global Catalogue of Microorganisms (GCM) 10K type strain sequencing project: providing services to taxonomists for standard genome sequencing and annotation.</title>
        <authorList>
            <consortium name="The Broad Institute Genomics Platform"/>
            <consortium name="The Broad Institute Genome Sequencing Center for Infectious Disease"/>
            <person name="Wu L."/>
            <person name="Ma J."/>
        </authorList>
    </citation>
    <scope>NUCLEOTIDE SEQUENCE [LARGE SCALE GENOMIC DNA]</scope>
    <source>
        <strain evidence="2">JCM 15974</strain>
    </source>
</reference>
<sequence length="221" mass="24669">MSEYQITKLNKVVRGSKRATYNIEEIHQILDDTFLCHIGYVWSDGAIVIPTAYGRDGDTIYIHGSLKNRMMTNLLEVGKASISVTHLDGLVMARSAFHHSANYRSATIFGNVRKVEDSEEKMKALQCILDHMVPGHWNNIRQPNTKEINATLVMAIKIDMASAKVRAEGVVDEKEDHELPIWSGVIPIKQVALAPISEKDLKEGISIPESVSKYVAKNKLS</sequence>
<dbReference type="InterPro" id="IPR024747">
    <property type="entry name" value="Pyridox_Oxase-rel"/>
</dbReference>
<evidence type="ECO:0000313" key="1">
    <source>
        <dbReference type="EMBL" id="GAA0720487.1"/>
    </source>
</evidence>
<dbReference type="Proteomes" id="UP001501758">
    <property type="component" value="Unassembled WGS sequence"/>
</dbReference>
<accession>A0ABP3U1R5</accession>
<evidence type="ECO:0000313" key="2">
    <source>
        <dbReference type="Proteomes" id="UP001501758"/>
    </source>
</evidence>